<sequence length="184" mass="21191">MAHVSSEIQDVSPKDGPTGSGKSSRSLLCNQTFSGDLDLRSMIEENAFQTLCEESLRKRPCYTHCVSEPDEDNDFRSLTFPRKLWKMVGSDQIQSIWWDDNGTSIEIDVFIFKKEVLERKTPFRIFETGSMKSLVGQLNLYGLSKVRQNFQRSTCLADFLAEEKEVSVLSKVFRNFTHHFITYI</sequence>
<reference evidence="10" key="1">
    <citation type="submission" date="2025-08" db="UniProtKB">
        <authorList>
            <consortium name="RefSeq"/>
        </authorList>
    </citation>
    <scope>IDENTIFICATION</scope>
    <source>
        <tissue evidence="10">Ear skin</tissue>
    </source>
</reference>
<evidence type="ECO:0000313" key="9">
    <source>
        <dbReference type="Proteomes" id="UP000694856"/>
    </source>
</evidence>
<dbReference type="FunFam" id="1.10.10.10:FF:000349">
    <property type="entry name" value="Heat shock transcription factor, Y-linked"/>
    <property type="match status" value="1"/>
</dbReference>
<dbReference type="Gene3D" id="1.10.10.10">
    <property type="entry name" value="Winged helix-like DNA-binding domain superfamily/Winged helix DNA-binding domain"/>
    <property type="match status" value="1"/>
</dbReference>
<organism evidence="9 10">
    <name type="scientific">Camelus ferus</name>
    <name type="common">Wild bactrian camel</name>
    <name type="synonym">Camelus bactrianus ferus</name>
    <dbReference type="NCBI Taxonomy" id="419612"/>
    <lineage>
        <taxon>Eukaryota</taxon>
        <taxon>Metazoa</taxon>
        <taxon>Chordata</taxon>
        <taxon>Craniata</taxon>
        <taxon>Vertebrata</taxon>
        <taxon>Euteleostomi</taxon>
        <taxon>Mammalia</taxon>
        <taxon>Eutheria</taxon>
        <taxon>Laurasiatheria</taxon>
        <taxon>Artiodactyla</taxon>
        <taxon>Tylopoda</taxon>
        <taxon>Camelidae</taxon>
        <taxon>Camelus</taxon>
    </lineage>
</organism>
<feature type="region of interest" description="Disordered" evidence="7">
    <location>
        <begin position="1"/>
        <end position="27"/>
    </location>
</feature>
<feature type="domain" description="HSF-type DNA-binding" evidence="8">
    <location>
        <begin position="80"/>
        <end position="162"/>
    </location>
</feature>
<gene>
    <name evidence="10" type="primary">LOC116662620</name>
</gene>
<dbReference type="InterPro" id="IPR036388">
    <property type="entry name" value="WH-like_DNA-bd_sf"/>
</dbReference>
<dbReference type="GeneID" id="116662620"/>
<proteinExistence type="inferred from homology"/>
<dbReference type="GO" id="GO:0005634">
    <property type="term" value="C:nucleus"/>
    <property type="evidence" value="ECO:0007669"/>
    <property type="project" value="UniProtKB-SubCell"/>
</dbReference>
<dbReference type="InterPro" id="IPR000232">
    <property type="entry name" value="HSF_DNA-bd"/>
</dbReference>
<keyword evidence="6" id="KW-0539">Nucleus</keyword>
<keyword evidence="4" id="KW-0238">DNA-binding</keyword>
<evidence type="ECO:0000313" key="10">
    <source>
        <dbReference type="RefSeq" id="XP_032332288.1"/>
    </source>
</evidence>
<evidence type="ECO:0000256" key="7">
    <source>
        <dbReference type="SAM" id="MobiDB-lite"/>
    </source>
</evidence>
<protein>
    <submittedName>
        <fullName evidence="10">Heat shock transcription factor, Y-linked-like</fullName>
    </submittedName>
</protein>
<evidence type="ECO:0000259" key="8">
    <source>
        <dbReference type="Pfam" id="PF00447"/>
    </source>
</evidence>
<evidence type="ECO:0000256" key="4">
    <source>
        <dbReference type="ARBA" id="ARBA00023125"/>
    </source>
</evidence>
<keyword evidence="5" id="KW-0804">Transcription</keyword>
<dbReference type="AlphaFoldDB" id="A0A8B8SQ20"/>
<dbReference type="RefSeq" id="XP_032332288.1">
    <property type="nucleotide sequence ID" value="XM_032476397.1"/>
</dbReference>
<evidence type="ECO:0000256" key="1">
    <source>
        <dbReference type="ARBA" id="ARBA00004123"/>
    </source>
</evidence>
<evidence type="ECO:0000256" key="6">
    <source>
        <dbReference type="ARBA" id="ARBA00023242"/>
    </source>
</evidence>
<dbReference type="KEGG" id="cfr:116662620"/>
<dbReference type="InterPro" id="IPR036390">
    <property type="entry name" value="WH_DNA-bd_sf"/>
</dbReference>
<keyword evidence="9" id="KW-1185">Reference proteome</keyword>
<comment type="subcellular location">
    <subcellularLocation>
        <location evidence="1">Nucleus</location>
    </subcellularLocation>
</comment>
<comment type="similarity">
    <text evidence="2">Belongs to the HSF family.</text>
</comment>
<name>A0A8B8SQ20_CAMFR</name>
<dbReference type="GO" id="GO:0043565">
    <property type="term" value="F:sequence-specific DNA binding"/>
    <property type="evidence" value="ECO:0007669"/>
    <property type="project" value="InterPro"/>
</dbReference>
<dbReference type="SUPFAM" id="SSF46785">
    <property type="entry name" value="Winged helix' DNA-binding domain"/>
    <property type="match status" value="1"/>
</dbReference>
<evidence type="ECO:0000256" key="3">
    <source>
        <dbReference type="ARBA" id="ARBA00023015"/>
    </source>
</evidence>
<dbReference type="Proteomes" id="UP000694856">
    <property type="component" value="Unplaced"/>
</dbReference>
<accession>A0A8B8SQ20</accession>
<evidence type="ECO:0000256" key="5">
    <source>
        <dbReference type="ARBA" id="ARBA00023163"/>
    </source>
</evidence>
<dbReference type="Pfam" id="PF00447">
    <property type="entry name" value="HSF_DNA-bind"/>
    <property type="match status" value="1"/>
</dbReference>
<keyword evidence="3" id="KW-0805">Transcription regulation</keyword>
<dbReference type="GO" id="GO:0003700">
    <property type="term" value="F:DNA-binding transcription factor activity"/>
    <property type="evidence" value="ECO:0007669"/>
    <property type="project" value="InterPro"/>
</dbReference>
<evidence type="ECO:0000256" key="2">
    <source>
        <dbReference type="ARBA" id="ARBA00006403"/>
    </source>
</evidence>